<gene>
    <name evidence="7" type="ORF">PRZ48_013683</name>
</gene>
<evidence type="ECO:0000256" key="2">
    <source>
        <dbReference type="ARBA" id="ARBA00022759"/>
    </source>
</evidence>
<dbReference type="Pfam" id="PF00545">
    <property type="entry name" value="Ribonuclease"/>
    <property type="match status" value="1"/>
</dbReference>
<dbReference type="InterPro" id="IPR016191">
    <property type="entry name" value="Ribonuclease/ribotoxin"/>
</dbReference>
<keyword evidence="3" id="KW-0378">Hydrolase</keyword>
<dbReference type="Gene3D" id="3.10.450.30">
    <property type="entry name" value="Microbial ribonucleases"/>
    <property type="match status" value="1"/>
</dbReference>
<dbReference type="EMBL" id="JAXOVC010000012">
    <property type="protein sequence ID" value="KAK4495352.1"/>
    <property type="molecule type" value="Genomic_DNA"/>
</dbReference>
<dbReference type="PANTHER" id="PTHR42104:SF2">
    <property type="entry name" value="GUANYL-SPECIFIC RIBONUCLEASE, PUTATIVE (AFU_ORTHOLOGUE AFUA_4G01200)-RELATED"/>
    <property type="match status" value="1"/>
</dbReference>
<evidence type="ECO:0000256" key="4">
    <source>
        <dbReference type="ARBA" id="ARBA00023157"/>
    </source>
</evidence>
<protein>
    <submittedName>
        <fullName evidence="7">Uncharacterized protein</fullName>
    </submittedName>
</protein>
<dbReference type="InterPro" id="IPR000026">
    <property type="entry name" value="N1-like"/>
</dbReference>
<evidence type="ECO:0000256" key="1">
    <source>
        <dbReference type="ARBA" id="ARBA00022722"/>
    </source>
</evidence>
<sequence length="146" mass="15413">MKFTTLLPIALIGLASASPVPVEDIFSLDKRQSATTCGSTSYSQLAVQQSYGEGADHTMKGTTVSSSGGSQYPHVFNNREKLSFPACSGLTLYEFPLKPENQVFTNGAAAGADRVVYATTGPNQFTYCGAMTHTGAPTRNGFVLCS</sequence>
<keyword evidence="4" id="KW-1015">Disulfide bond</keyword>
<feature type="signal peptide" evidence="6">
    <location>
        <begin position="1"/>
        <end position="17"/>
    </location>
</feature>
<keyword evidence="6" id="KW-0732">Signal</keyword>
<evidence type="ECO:0000256" key="5">
    <source>
        <dbReference type="ARBA" id="ARBA00023239"/>
    </source>
</evidence>
<keyword evidence="1" id="KW-0540">Nuclease</keyword>
<keyword evidence="2" id="KW-0255">Endonuclease</keyword>
<keyword evidence="8" id="KW-1185">Reference proteome</keyword>
<dbReference type="PANTHER" id="PTHR42104">
    <property type="entry name" value="EXTRACELLULAR GUANYL-SPECIFIC RIBONUCLEASE RNTA (AFU_ORTHOLOGUE AFUA_4G03230)"/>
    <property type="match status" value="1"/>
</dbReference>
<accession>A0ABR0E1P6</accession>
<dbReference type="SUPFAM" id="SSF53933">
    <property type="entry name" value="Microbial ribonucleases"/>
    <property type="match status" value="1"/>
</dbReference>
<feature type="chain" id="PRO_5045790368" evidence="6">
    <location>
        <begin position="18"/>
        <end position="146"/>
    </location>
</feature>
<evidence type="ECO:0000313" key="8">
    <source>
        <dbReference type="Proteomes" id="UP001305779"/>
    </source>
</evidence>
<name>A0ABR0E1P6_ZASCE</name>
<organism evidence="7 8">
    <name type="scientific">Zasmidium cellare</name>
    <name type="common">Wine cellar mold</name>
    <name type="synonym">Racodium cellare</name>
    <dbReference type="NCBI Taxonomy" id="395010"/>
    <lineage>
        <taxon>Eukaryota</taxon>
        <taxon>Fungi</taxon>
        <taxon>Dikarya</taxon>
        <taxon>Ascomycota</taxon>
        <taxon>Pezizomycotina</taxon>
        <taxon>Dothideomycetes</taxon>
        <taxon>Dothideomycetidae</taxon>
        <taxon>Mycosphaerellales</taxon>
        <taxon>Mycosphaerellaceae</taxon>
        <taxon>Zasmidium</taxon>
    </lineage>
</organism>
<keyword evidence="5" id="KW-0456">Lyase</keyword>
<evidence type="ECO:0000256" key="6">
    <source>
        <dbReference type="SAM" id="SignalP"/>
    </source>
</evidence>
<evidence type="ECO:0000256" key="3">
    <source>
        <dbReference type="ARBA" id="ARBA00022801"/>
    </source>
</evidence>
<dbReference type="Proteomes" id="UP001305779">
    <property type="component" value="Unassembled WGS sequence"/>
</dbReference>
<reference evidence="7 8" key="1">
    <citation type="journal article" date="2023" name="G3 (Bethesda)">
        <title>A chromosome-level genome assembly of Zasmidium syzygii isolated from banana leaves.</title>
        <authorList>
            <person name="van Westerhoven A.C."/>
            <person name="Mehrabi R."/>
            <person name="Talebi R."/>
            <person name="Steentjes M.B.F."/>
            <person name="Corcolon B."/>
            <person name="Chong P.A."/>
            <person name="Kema G.H.J."/>
            <person name="Seidl M.F."/>
        </authorList>
    </citation>
    <scope>NUCLEOTIDE SEQUENCE [LARGE SCALE GENOMIC DNA]</scope>
    <source>
        <strain evidence="7 8">P124</strain>
    </source>
</reference>
<comment type="caution">
    <text evidence="7">The sequence shown here is derived from an EMBL/GenBank/DDBJ whole genome shotgun (WGS) entry which is preliminary data.</text>
</comment>
<proteinExistence type="predicted"/>
<evidence type="ECO:0000313" key="7">
    <source>
        <dbReference type="EMBL" id="KAK4495352.1"/>
    </source>
</evidence>